<evidence type="ECO:0000256" key="1">
    <source>
        <dbReference type="ARBA" id="ARBA00004141"/>
    </source>
</evidence>
<sequence length="368" mass="40929">MGKQEFEVLDYFGPVVVGMIFAITLLLISFFIINFFCITKYDDFTVFEKAGARFNKKLGPHSLRLVKKVVYDEDDISLYSDTSSLAKFTGMTTLLGSKNRAEDGQRLLESEEGLLSEEDRTPSTSPDHAKTNRRHLWPKDQVARAVGAKMGSVGAAQLSIRMAFLRKVFGILTAQVLITAGICGAIYAAPHSALFVQQNSWVLLISLFSSMALIIGLHLHARSVPLNYILLCAFTVSQALTLGVFVSLYNLRSVVEAACLTFVVVLGLFLFTLQSKRDFKKGHAIAFSLLSLLLMTSILQIFFQSPAFHFFVNLGGAALFSFFIIIDLDMIMKDMEAEDYILACVTLYLDVINLFMYILQIVGEANRS</sequence>
<evidence type="ECO:0000256" key="2">
    <source>
        <dbReference type="ARBA" id="ARBA00022692"/>
    </source>
</evidence>
<name>A0AAV5WPJ0_9BILA</name>
<keyword evidence="8" id="KW-1185">Reference proteome</keyword>
<dbReference type="GO" id="GO:0043066">
    <property type="term" value="P:negative regulation of apoptotic process"/>
    <property type="evidence" value="ECO:0007669"/>
    <property type="project" value="TreeGrafter"/>
</dbReference>
<feature type="transmembrane region" description="Helical" evidence="6">
    <location>
        <begin position="228"/>
        <end position="248"/>
    </location>
</feature>
<gene>
    <name evidence="7" type="ORF">PFISCL1PPCAC_23742</name>
</gene>
<dbReference type="PANTHER" id="PTHR23291:SF50">
    <property type="entry name" value="PROTEIN LIFEGUARD 4"/>
    <property type="match status" value="1"/>
</dbReference>
<evidence type="ECO:0000313" key="7">
    <source>
        <dbReference type="EMBL" id="GMT32445.1"/>
    </source>
</evidence>
<protein>
    <recommendedName>
        <fullName evidence="9">Tmbi-4</fullName>
    </recommendedName>
</protein>
<keyword evidence="4 6" id="KW-0472">Membrane</keyword>
<evidence type="ECO:0000256" key="3">
    <source>
        <dbReference type="ARBA" id="ARBA00022989"/>
    </source>
</evidence>
<organism evidence="7 8">
    <name type="scientific">Pristionchus fissidentatus</name>
    <dbReference type="NCBI Taxonomy" id="1538716"/>
    <lineage>
        <taxon>Eukaryota</taxon>
        <taxon>Metazoa</taxon>
        <taxon>Ecdysozoa</taxon>
        <taxon>Nematoda</taxon>
        <taxon>Chromadorea</taxon>
        <taxon>Rhabditida</taxon>
        <taxon>Rhabditina</taxon>
        <taxon>Diplogasteromorpha</taxon>
        <taxon>Diplogasteroidea</taxon>
        <taxon>Neodiplogasteridae</taxon>
        <taxon>Pristionchus</taxon>
    </lineage>
</organism>
<dbReference type="Pfam" id="PF21525">
    <property type="entry name" value="Nlp36"/>
    <property type="match status" value="1"/>
</dbReference>
<evidence type="ECO:0000256" key="6">
    <source>
        <dbReference type="SAM" id="Phobius"/>
    </source>
</evidence>
<dbReference type="Proteomes" id="UP001432322">
    <property type="component" value="Unassembled WGS sequence"/>
</dbReference>
<feature type="transmembrane region" description="Helical" evidence="6">
    <location>
        <begin position="12"/>
        <end position="37"/>
    </location>
</feature>
<evidence type="ECO:0000256" key="4">
    <source>
        <dbReference type="ARBA" id="ARBA00023136"/>
    </source>
</evidence>
<dbReference type="InterPro" id="IPR006214">
    <property type="entry name" value="Bax_inhibitor_1-related"/>
</dbReference>
<dbReference type="PANTHER" id="PTHR23291">
    <property type="entry name" value="BAX INHIBITOR-RELATED"/>
    <property type="match status" value="1"/>
</dbReference>
<dbReference type="EMBL" id="BTSY01000006">
    <property type="protein sequence ID" value="GMT32445.1"/>
    <property type="molecule type" value="Genomic_DNA"/>
</dbReference>
<feature type="transmembrane region" description="Helical" evidence="6">
    <location>
        <begin position="340"/>
        <end position="362"/>
    </location>
</feature>
<keyword evidence="3 6" id="KW-1133">Transmembrane helix</keyword>
<feature type="transmembrane region" description="Helical" evidence="6">
    <location>
        <begin position="285"/>
        <end position="303"/>
    </location>
</feature>
<feature type="transmembrane region" description="Helical" evidence="6">
    <location>
        <begin position="254"/>
        <end position="273"/>
    </location>
</feature>
<evidence type="ECO:0008006" key="9">
    <source>
        <dbReference type="Google" id="ProtNLM"/>
    </source>
</evidence>
<evidence type="ECO:0000313" key="8">
    <source>
        <dbReference type="Proteomes" id="UP001432322"/>
    </source>
</evidence>
<feature type="transmembrane region" description="Helical" evidence="6">
    <location>
        <begin position="201"/>
        <end position="221"/>
    </location>
</feature>
<feature type="transmembrane region" description="Helical" evidence="6">
    <location>
        <begin position="309"/>
        <end position="328"/>
    </location>
</feature>
<evidence type="ECO:0000256" key="5">
    <source>
        <dbReference type="SAM" id="MobiDB-lite"/>
    </source>
</evidence>
<feature type="region of interest" description="Disordered" evidence="5">
    <location>
        <begin position="112"/>
        <end position="133"/>
    </location>
</feature>
<accession>A0AAV5WPJ0</accession>
<dbReference type="Pfam" id="PF01027">
    <property type="entry name" value="Bax1-I"/>
    <property type="match status" value="1"/>
</dbReference>
<keyword evidence="2 6" id="KW-0812">Transmembrane</keyword>
<dbReference type="GO" id="GO:0016020">
    <property type="term" value="C:membrane"/>
    <property type="evidence" value="ECO:0007669"/>
    <property type="project" value="UniProtKB-SubCell"/>
</dbReference>
<comment type="subcellular location">
    <subcellularLocation>
        <location evidence="1">Membrane</location>
        <topology evidence="1">Multi-pass membrane protein</topology>
    </subcellularLocation>
</comment>
<dbReference type="AlphaFoldDB" id="A0AAV5WPJ0"/>
<proteinExistence type="predicted"/>
<comment type="caution">
    <text evidence="7">The sequence shown here is derived from an EMBL/GenBank/DDBJ whole genome shotgun (WGS) entry which is preliminary data.</text>
</comment>
<feature type="transmembrane region" description="Helical" evidence="6">
    <location>
        <begin position="168"/>
        <end position="189"/>
    </location>
</feature>
<reference evidence="7" key="1">
    <citation type="submission" date="2023-10" db="EMBL/GenBank/DDBJ databases">
        <title>Genome assembly of Pristionchus species.</title>
        <authorList>
            <person name="Yoshida K."/>
            <person name="Sommer R.J."/>
        </authorList>
    </citation>
    <scope>NUCLEOTIDE SEQUENCE</scope>
    <source>
        <strain evidence="7">RS5133</strain>
    </source>
</reference>